<dbReference type="Pfam" id="PF00520">
    <property type="entry name" value="Ion_trans"/>
    <property type="match status" value="1"/>
</dbReference>
<keyword evidence="6 8" id="KW-0472">Membrane</keyword>
<dbReference type="GO" id="GO:0098855">
    <property type="term" value="C:HCN channel complex"/>
    <property type="evidence" value="ECO:0007669"/>
    <property type="project" value="TreeGrafter"/>
</dbReference>
<protein>
    <recommendedName>
        <fullName evidence="9">Cyclic nucleotide-binding domain-containing protein</fullName>
    </recommendedName>
</protein>
<evidence type="ECO:0000256" key="6">
    <source>
        <dbReference type="ARBA" id="ARBA00023136"/>
    </source>
</evidence>
<dbReference type="InterPro" id="IPR051413">
    <property type="entry name" value="K/Na_HCN_channel"/>
</dbReference>
<keyword evidence="4 8" id="KW-1133">Transmembrane helix</keyword>
<name>A0A6G0XH27_9STRA</name>
<gene>
    <name evidence="10" type="ORF">Ae201684_004995</name>
</gene>
<dbReference type="Pfam" id="PF00027">
    <property type="entry name" value="cNMP_binding"/>
    <property type="match status" value="1"/>
</dbReference>
<sequence>MFRFSWKALVPLHVSQTFSWHAAQSISTLVKQLDNRDNDLDIFHTIVKKSRTMIHPNSNFRRFWDICTAINVIIVCVLMPMDLAFDAYMASLSWIESLETFLDFYFIMDMVLSFRTGHIACGEVVMEPKQVASHYLKTWFIVDLVSNFPFKVVMQNASNPKSVKFLKLQKIPKLLRFTRLLKYMRQYAKYYKFVLTSCVILLSLHAFSCVWVYMYFSCDDLTDSLQATLSCKDAAFQITPIYLEALTNVVILYMGYGQASTYLHISPVLYTPQDKSTPGSYLLCLGIILFGISTMSIMLGNVISIIISWDQQSAIFRNRMDVISAEMRHYDIPLELQRRVRRNYDYLWINQRAYSEMSILNQPGISQPTRTNIALHLYRDLIESVPYFAGEDQKFLGRVCLALRTAVFLPGDIIIEQGDTGREMFFVRRGIVQVELPSGPPHIELKDGDFFGETALVVDVRRTNTVRAVSICDLNELSKAAFDDILAEFPEFFEKIKRVVIERQLNNMNIKSEKDKALIKAEITDVVNQTADRRINDMSSPYWQVLNAKRVGNRLKTISDKVRMAQQQNPRQSTVIYRPRGRIRRRSAVPKRNLSKKSMASPSSMRRLLKDIHVPTDKHGAIVDAIATLNYGHPQKPAPSPPLLEEEEAPTPPRAQSHPLEPGNRREAAAIPDTSPPLVSLSARLAEIEKSTVLLPLFLKAFEDAVQRVVTDTTCPAMVSQNSQLSANHTNEVQDQCLACSKAMNTNRPYD</sequence>
<feature type="domain" description="Cyclic nucleotide-binding" evidence="9">
    <location>
        <begin position="387"/>
        <end position="503"/>
    </location>
</feature>
<evidence type="ECO:0000256" key="8">
    <source>
        <dbReference type="SAM" id="Phobius"/>
    </source>
</evidence>
<dbReference type="SUPFAM" id="SSF51206">
    <property type="entry name" value="cAMP-binding domain-like"/>
    <property type="match status" value="1"/>
</dbReference>
<dbReference type="CDD" id="cd00038">
    <property type="entry name" value="CAP_ED"/>
    <property type="match status" value="1"/>
</dbReference>
<dbReference type="SUPFAM" id="SSF81324">
    <property type="entry name" value="Voltage-gated potassium channels"/>
    <property type="match status" value="1"/>
</dbReference>
<feature type="transmembrane region" description="Helical" evidence="8">
    <location>
        <begin position="282"/>
        <end position="309"/>
    </location>
</feature>
<dbReference type="AlphaFoldDB" id="A0A6G0XH27"/>
<comment type="caution">
    <text evidence="10">The sequence shown here is derived from an EMBL/GenBank/DDBJ whole genome shotgun (WGS) entry which is preliminary data.</text>
</comment>
<dbReference type="PROSITE" id="PS50042">
    <property type="entry name" value="CNMP_BINDING_3"/>
    <property type="match status" value="1"/>
</dbReference>
<dbReference type="GO" id="GO:0035725">
    <property type="term" value="P:sodium ion transmembrane transport"/>
    <property type="evidence" value="ECO:0007669"/>
    <property type="project" value="TreeGrafter"/>
</dbReference>
<evidence type="ECO:0000256" key="5">
    <source>
        <dbReference type="ARBA" id="ARBA00023065"/>
    </source>
</evidence>
<dbReference type="Gene3D" id="2.60.120.10">
    <property type="entry name" value="Jelly Rolls"/>
    <property type="match status" value="1"/>
</dbReference>
<feature type="region of interest" description="Disordered" evidence="7">
    <location>
        <begin position="581"/>
        <end position="606"/>
    </location>
</feature>
<dbReference type="InterPro" id="IPR000595">
    <property type="entry name" value="cNMP-bd_dom"/>
</dbReference>
<dbReference type="Gene3D" id="1.10.287.70">
    <property type="match status" value="1"/>
</dbReference>
<evidence type="ECO:0000256" key="1">
    <source>
        <dbReference type="ARBA" id="ARBA00004141"/>
    </source>
</evidence>
<evidence type="ECO:0000313" key="11">
    <source>
        <dbReference type="Proteomes" id="UP000481153"/>
    </source>
</evidence>
<organism evidence="10 11">
    <name type="scientific">Aphanomyces euteiches</name>
    <dbReference type="NCBI Taxonomy" id="100861"/>
    <lineage>
        <taxon>Eukaryota</taxon>
        <taxon>Sar</taxon>
        <taxon>Stramenopiles</taxon>
        <taxon>Oomycota</taxon>
        <taxon>Saprolegniomycetes</taxon>
        <taxon>Saprolegniales</taxon>
        <taxon>Verrucalvaceae</taxon>
        <taxon>Aphanomyces</taxon>
    </lineage>
</organism>
<dbReference type="GO" id="GO:0005249">
    <property type="term" value="F:voltage-gated potassium channel activity"/>
    <property type="evidence" value="ECO:0007669"/>
    <property type="project" value="TreeGrafter"/>
</dbReference>
<dbReference type="GO" id="GO:0003254">
    <property type="term" value="P:regulation of membrane depolarization"/>
    <property type="evidence" value="ECO:0007669"/>
    <property type="project" value="TreeGrafter"/>
</dbReference>
<dbReference type="InterPro" id="IPR014710">
    <property type="entry name" value="RmlC-like_jellyroll"/>
</dbReference>
<keyword evidence="5" id="KW-0406">Ion transport</keyword>
<feature type="region of interest" description="Disordered" evidence="7">
    <location>
        <begin position="631"/>
        <end position="676"/>
    </location>
</feature>
<evidence type="ECO:0000256" key="3">
    <source>
        <dbReference type="ARBA" id="ARBA00022692"/>
    </source>
</evidence>
<dbReference type="VEuPathDB" id="FungiDB:AeMF1_017049"/>
<keyword evidence="3 8" id="KW-0812">Transmembrane</keyword>
<evidence type="ECO:0000256" key="4">
    <source>
        <dbReference type="ARBA" id="ARBA00022989"/>
    </source>
</evidence>
<keyword evidence="2" id="KW-0813">Transport</keyword>
<proteinExistence type="predicted"/>
<dbReference type="InterPro" id="IPR018488">
    <property type="entry name" value="cNMP-bd_CS"/>
</dbReference>
<dbReference type="PANTHER" id="PTHR45689">
    <property type="entry name" value="I[[H]] CHANNEL, ISOFORM E"/>
    <property type="match status" value="1"/>
</dbReference>
<evidence type="ECO:0000259" key="9">
    <source>
        <dbReference type="PROSITE" id="PS50042"/>
    </source>
</evidence>
<feature type="transmembrane region" description="Helical" evidence="8">
    <location>
        <begin position="63"/>
        <end position="81"/>
    </location>
</feature>
<keyword evidence="11" id="KW-1185">Reference proteome</keyword>
<dbReference type="Proteomes" id="UP000481153">
    <property type="component" value="Unassembled WGS sequence"/>
</dbReference>
<comment type="subcellular location">
    <subcellularLocation>
        <location evidence="1">Membrane</location>
        <topology evidence="1">Multi-pass membrane protein</topology>
    </subcellularLocation>
</comment>
<evidence type="ECO:0000256" key="2">
    <source>
        <dbReference type="ARBA" id="ARBA00022448"/>
    </source>
</evidence>
<dbReference type="PROSITE" id="PS00888">
    <property type="entry name" value="CNMP_BINDING_1"/>
    <property type="match status" value="1"/>
</dbReference>
<dbReference type="Gene3D" id="1.10.287.630">
    <property type="entry name" value="Helix hairpin bin"/>
    <property type="match status" value="1"/>
</dbReference>
<dbReference type="PANTHER" id="PTHR45689:SF13">
    <property type="entry name" value="CYCLIC NUCLEOTIDE-BINDING DOMAIN-CONTAINING PROTEIN"/>
    <property type="match status" value="1"/>
</dbReference>
<feature type="compositionally biased region" description="Basic residues" evidence="7">
    <location>
        <begin position="581"/>
        <end position="595"/>
    </location>
</feature>
<dbReference type="InterPro" id="IPR005821">
    <property type="entry name" value="Ion_trans_dom"/>
</dbReference>
<feature type="transmembrane region" description="Helical" evidence="8">
    <location>
        <begin position="190"/>
        <end position="216"/>
    </location>
</feature>
<dbReference type="EMBL" id="VJMJ01000064">
    <property type="protein sequence ID" value="KAF0739429.1"/>
    <property type="molecule type" value="Genomic_DNA"/>
</dbReference>
<evidence type="ECO:0000256" key="7">
    <source>
        <dbReference type="SAM" id="MobiDB-lite"/>
    </source>
</evidence>
<dbReference type="SMART" id="SM00100">
    <property type="entry name" value="cNMP"/>
    <property type="match status" value="1"/>
</dbReference>
<reference evidence="10 11" key="1">
    <citation type="submission" date="2019-07" db="EMBL/GenBank/DDBJ databases">
        <title>Genomics analysis of Aphanomyces spp. identifies a new class of oomycete effector associated with host adaptation.</title>
        <authorList>
            <person name="Gaulin E."/>
        </authorList>
    </citation>
    <scope>NUCLEOTIDE SEQUENCE [LARGE SCALE GENOMIC DNA]</scope>
    <source>
        <strain evidence="10 11">ATCC 201684</strain>
    </source>
</reference>
<accession>A0A6G0XH27</accession>
<dbReference type="InterPro" id="IPR018490">
    <property type="entry name" value="cNMP-bd_dom_sf"/>
</dbReference>
<evidence type="ECO:0000313" key="10">
    <source>
        <dbReference type="EMBL" id="KAF0739429.1"/>
    </source>
</evidence>